<comment type="function">
    <text evidence="5">Modulates RecA activity.</text>
</comment>
<dbReference type="Gene3D" id="1.10.10.10">
    <property type="entry name" value="Winged helix-like DNA-binding domain superfamily/Winged helix DNA-binding domain"/>
    <property type="match status" value="3"/>
</dbReference>
<dbReference type="GO" id="GO:0006282">
    <property type="term" value="P:regulation of DNA repair"/>
    <property type="evidence" value="ECO:0007669"/>
    <property type="project" value="UniProtKB-UniRule"/>
</dbReference>
<dbReference type="Pfam" id="PF21982">
    <property type="entry name" value="RecX_HTH1"/>
    <property type="match status" value="1"/>
</dbReference>
<comment type="subcellular location">
    <subcellularLocation>
        <location evidence="1 5">Cytoplasm</location>
    </subcellularLocation>
</comment>
<evidence type="ECO:0000256" key="1">
    <source>
        <dbReference type="ARBA" id="ARBA00004496"/>
    </source>
</evidence>
<dbReference type="InterPro" id="IPR036388">
    <property type="entry name" value="WH-like_DNA-bd_sf"/>
</dbReference>
<dbReference type="RefSeq" id="WP_111608898.1">
    <property type="nucleotide sequence ID" value="NZ_BMLJ01000024.1"/>
</dbReference>
<sequence length="151" mass="17520">MKEHQASVFDQALSLLSHREHSKKELFTKLKTKGHEEEDIIATIERLEKMNYLNDERFAEIFVRSRLSKPLGASRIAQELIQKGISSELAKAAIADANADWFELAKQLKENKFGKEASKDFKEKAKQSRYLQYRGFNFEQIKYAVSDSDEF</sequence>
<evidence type="ECO:0000256" key="2">
    <source>
        <dbReference type="ARBA" id="ARBA00009695"/>
    </source>
</evidence>
<dbReference type="InterPro" id="IPR053925">
    <property type="entry name" value="RecX_HTH_3rd"/>
</dbReference>
<evidence type="ECO:0000256" key="3">
    <source>
        <dbReference type="ARBA" id="ARBA00018111"/>
    </source>
</evidence>
<dbReference type="Pfam" id="PF21981">
    <property type="entry name" value="RecX_HTH3"/>
    <property type="match status" value="1"/>
</dbReference>
<dbReference type="InterPro" id="IPR053926">
    <property type="entry name" value="RecX_HTH_1st"/>
</dbReference>
<feature type="domain" description="RecX second three-helical" evidence="6">
    <location>
        <begin position="54"/>
        <end position="93"/>
    </location>
</feature>
<accession>A0A7H1J4H1</accession>
<dbReference type="InterPro" id="IPR003783">
    <property type="entry name" value="Regulatory_RecX"/>
</dbReference>
<feature type="domain" description="RecX first three-helical" evidence="8">
    <location>
        <begin position="10"/>
        <end position="47"/>
    </location>
</feature>
<keyword evidence="4 5" id="KW-0963">Cytoplasm</keyword>
<dbReference type="PANTHER" id="PTHR33602:SF1">
    <property type="entry name" value="REGULATORY PROTEIN RECX FAMILY PROTEIN"/>
    <property type="match status" value="1"/>
</dbReference>
<dbReference type="HAMAP" id="MF_01114">
    <property type="entry name" value="RecX"/>
    <property type="match status" value="1"/>
</dbReference>
<comment type="similarity">
    <text evidence="2 5">Belongs to the RecX family.</text>
</comment>
<evidence type="ECO:0000259" key="8">
    <source>
        <dbReference type="Pfam" id="PF21982"/>
    </source>
</evidence>
<feature type="domain" description="RecX third three-helical" evidence="7">
    <location>
        <begin position="100"/>
        <end position="145"/>
    </location>
</feature>
<dbReference type="PANTHER" id="PTHR33602">
    <property type="entry name" value="REGULATORY PROTEIN RECX FAMILY PROTEIN"/>
    <property type="match status" value="1"/>
</dbReference>
<evidence type="ECO:0000313" key="10">
    <source>
        <dbReference type="Proteomes" id="UP000516370"/>
    </source>
</evidence>
<proteinExistence type="inferred from homology"/>
<dbReference type="OrthoDB" id="7066780at2"/>
<dbReference type="Pfam" id="PF02631">
    <property type="entry name" value="RecX_HTH2"/>
    <property type="match status" value="1"/>
</dbReference>
<evidence type="ECO:0000313" key="9">
    <source>
        <dbReference type="EMBL" id="QNT05387.1"/>
    </source>
</evidence>
<dbReference type="EMBL" id="CP061081">
    <property type="protein sequence ID" value="QNT05387.1"/>
    <property type="molecule type" value="Genomic_DNA"/>
</dbReference>
<organism evidence="9 10">
    <name type="scientific">Marinomonas arctica</name>
    <dbReference type="NCBI Taxonomy" id="383750"/>
    <lineage>
        <taxon>Bacteria</taxon>
        <taxon>Pseudomonadati</taxon>
        <taxon>Pseudomonadota</taxon>
        <taxon>Gammaproteobacteria</taxon>
        <taxon>Oceanospirillales</taxon>
        <taxon>Oceanospirillaceae</taxon>
        <taxon>Marinomonas</taxon>
    </lineage>
</organism>
<evidence type="ECO:0000259" key="6">
    <source>
        <dbReference type="Pfam" id="PF02631"/>
    </source>
</evidence>
<evidence type="ECO:0000259" key="7">
    <source>
        <dbReference type="Pfam" id="PF21981"/>
    </source>
</evidence>
<gene>
    <name evidence="5" type="primary">recX</name>
    <name evidence="9" type="ORF">IBG28_17210</name>
</gene>
<dbReference type="AlphaFoldDB" id="A0A7H1J4H1"/>
<name>A0A7H1J4H1_9GAMM</name>
<dbReference type="KEGG" id="mard:IBG28_17210"/>
<evidence type="ECO:0000256" key="4">
    <source>
        <dbReference type="ARBA" id="ARBA00022490"/>
    </source>
</evidence>
<protein>
    <recommendedName>
        <fullName evidence="3 5">Regulatory protein RecX</fullName>
    </recommendedName>
</protein>
<dbReference type="InterPro" id="IPR053924">
    <property type="entry name" value="RecX_HTH_2nd"/>
</dbReference>
<evidence type="ECO:0000256" key="5">
    <source>
        <dbReference type="HAMAP-Rule" id="MF_01114"/>
    </source>
</evidence>
<dbReference type="GO" id="GO:0005737">
    <property type="term" value="C:cytoplasm"/>
    <property type="evidence" value="ECO:0007669"/>
    <property type="project" value="UniProtKB-SubCell"/>
</dbReference>
<dbReference type="Proteomes" id="UP000516370">
    <property type="component" value="Chromosome"/>
</dbReference>
<keyword evidence="10" id="KW-1185">Reference proteome</keyword>
<reference evidence="9 10" key="1">
    <citation type="submission" date="2020-09" db="EMBL/GenBank/DDBJ databases">
        <title>Complete genome sequence of an Arctic sea ice bacterium Marinomonas arctica BSI20414.</title>
        <authorList>
            <person name="Liao L."/>
            <person name="Chen B."/>
        </authorList>
    </citation>
    <scope>NUCLEOTIDE SEQUENCE [LARGE SCALE GENOMIC DNA]</scope>
    <source>
        <strain evidence="9 10">BSI20414</strain>
    </source>
</reference>